<sequence>MRFTKISVLALLAAMMFFASTASAAIVIGGADGWSFSTDGMVNLFATYQSADDTPAGVNTGYAIDQDGFRIKNGFLPNILAFNIKAPTMKGLDMGARVGFYPGSAHENGKNARFDSQIDLREVFFTIDGDFGQFMIGKGLSLFMGQNLLTEQTLMGAGRLGTALNAGLGVTLGRIGYGYLYPNFNAQIRYTTPDMGGFKAAVALYDPSVINGGGGGQNADGTLVTTVSASETKLPRVEGELSYAGTYGNGNTLKLYTNGMWQEADFTTALADGTDDVTAWGVSGGFVTGMGGFELSGSIFTGEALGTATMLDTDSLDAAGEERETWGYIAQLTYTMANEGKTKFGVSYGANEMDETDADKTDRLDNDAAFLESQSMLTFMVTQDITSNLKLVGEISFLEHEWQNGKDWNAEMFSVGTFFLW</sequence>
<dbReference type="Gene3D" id="2.40.160.10">
    <property type="entry name" value="Porin"/>
    <property type="match status" value="1"/>
</dbReference>
<feature type="chain" id="PRO_5012995816" description="Porin domain-containing protein" evidence="1">
    <location>
        <begin position="25"/>
        <end position="421"/>
    </location>
</feature>
<evidence type="ECO:0000313" key="2">
    <source>
        <dbReference type="EMBL" id="APG27955.1"/>
    </source>
</evidence>
<dbReference type="Proteomes" id="UP000182517">
    <property type="component" value="Chromosome"/>
</dbReference>
<reference evidence="2 3" key="1">
    <citation type="journal article" date="2017" name="Genome Announc.">
        <title>Complete Genome Sequences of Two Acetylene-Fermenting Pelobacter acetylenicus Strains.</title>
        <authorList>
            <person name="Sutton J.M."/>
            <person name="Baesman S.M."/>
            <person name="Fierst J.L."/>
            <person name="Poret-Peterson A.T."/>
            <person name="Oremland R.S."/>
            <person name="Dunlap D.S."/>
            <person name="Akob D.M."/>
        </authorList>
    </citation>
    <scope>NUCLEOTIDE SEQUENCE [LARGE SCALE GENOMIC DNA]</scope>
    <source>
        <strain evidence="2 3">SFB93</strain>
    </source>
</reference>
<accession>A0A1L3GPX4</accession>
<feature type="signal peptide" evidence="1">
    <location>
        <begin position="1"/>
        <end position="24"/>
    </location>
</feature>
<dbReference type="EMBL" id="CP015519">
    <property type="protein sequence ID" value="APG27955.1"/>
    <property type="molecule type" value="Genomic_DNA"/>
</dbReference>
<dbReference type="SUPFAM" id="SSF56935">
    <property type="entry name" value="Porins"/>
    <property type="match status" value="1"/>
</dbReference>
<name>A0A1L3GPX4_9BACT</name>
<evidence type="ECO:0000313" key="3">
    <source>
        <dbReference type="Proteomes" id="UP000182517"/>
    </source>
</evidence>
<keyword evidence="1" id="KW-0732">Signal</keyword>
<keyword evidence="3" id="KW-1185">Reference proteome</keyword>
<evidence type="ECO:0000256" key="1">
    <source>
        <dbReference type="SAM" id="SignalP"/>
    </source>
</evidence>
<gene>
    <name evidence="2" type="ORF">A7E78_08970</name>
</gene>
<dbReference type="OrthoDB" id="8735103at2"/>
<dbReference type="AlphaFoldDB" id="A0A1L3GPX4"/>
<evidence type="ECO:0008006" key="4">
    <source>
        <dbReference type="Google" id="ProtNLM"/>
    </source>
</evidence>
<dbReference type="STRING" id="1842532.A7E78_08970"/>
<proteinExistence type="predicted"/>
<dbReference type="KEGG" id="pef:A7E78_08970"/>
<protein>
    <recommendedName>
        <fullName evidence="4">Porin domain-containing protein</fullName>
    </recommendedName>
</protein>
<organism evidence="2 3">
    <name type="scientific">Syntrophotalea acetylenivorans</name>
    <dbReference type="NCBI Taxonomy" id="1842532"/>
    <lineage>
        <taxon>Bacteria</taxon>
        <taxon>Pseudomonadati</taxon>
        <taxon>Thermodesulfobacteriota</taxon>
        <taxon>Desulfuromonadia</taxon>
        <taxon>Desulfuromonadales</taxon>
        <taxon>Syntrophotaleaceae</taxon>
        <taxon>Syntrophotalea</taxon>
    </lineage>
</organism>
<dbReference type="RefSeq" id="WP_072283918.1">
    <property type="nucleotide sequence ID" value="NZ_CP015519.1"/>
</dbReference>
<dbReference type="InterPro" id="IPR023614">
    <property type="entry name" value="Porin_dom_sf"/>
</dbReference>